<sequence length="584" mass="65590">MELLSIRGKRLLRVVCTLIAVVTIGLQQVCAEDYDYSFSNECLKNPLKPQYNGGMVINPEFNDGLHGWSPFGNNHVNLTKGISGDSIPNNFIIASNRKDPYDSFSQKFYLKKNNHYTLSGWIQLSEGQSDVSIVLKTPSGYKHIAWVIARSGCWSMYKGGIVASASATFELYFQSNNTQAEIWADSISVKEFTPEQWTAHQVKSIEKVRKSKVALQVVDSEGKPLPNATITLVRGKPNFPLGCAINKNILNNNAYQNWFFSRFKYTTFEDEMKWYTNEPTQGHEDYSAADAMLHLVKGRGVMVRGHNVFWDDPKYQPSWVNNLATNQLWSAATARAGSIIKRYAGQLIHWDVMNENLHFTFFEGKLGPEASAVYYKMANSFDWKATPFLNDYNTIEHKEDPVSTPSKYLGKIAQLRAQKYNGPLGIGLEAHFDVPDLAYIRTAIDTLASSKLPIWITELDVSPRPDQAPLLGQILNELVAHPAVQGIIVWSAWKPNGCYRMCLTDNNFRNLPTGDVVDGVLKVMSNEGMVGTTTSEGYFETSLFHGDYEVKVDHPSLEKSMTHTLGVSSTVGDEKMIHFKVLPH</sequence>
<evidence type="ECO:0000256" key="5">
    <source>
        <dbReference type="ARBA" id="ARBA00023326"/>
    </source>
</evidence>
<evidence type="ECO:0000313" key="8">
    <source>
        <dbReference type="EMBL" id="CAH9138683.1"/>
    </source>
</evidence>
<keyword evidence="5" id="KW-0624">Polysaccharide degradation</keyword>
<dbReference type="GO" id="GO:0031176">
    <property type="term" value="F:endo-1,4-beta-xylanase activity"/>
    <property type="evidence" value="ECO:0007669"/>
    <property type="project" value="UniProtKB-ARBA"/>
</dbReference>
<comment type="caution">
    <text evidence="8">The sequence shown here is derived from an EMBL/GenBank/DDBJ whole genome shotgun (WGS) entry which is preliminary data.</text>
</comment>
<dbReference type="PANTHER" id="PTHR31490:SF2">
    <property type="entry name" value="GLYCOSYL HYDROLASE FAMILY 10 PROTEIN"/>
    <property type="match status" value="1"/>
</dbReference>
<evidence type="ECO:0000256" key="6">
    <source>
        <dbReference type="SAM" id="SignalP"/>
    </source>
</evidence>
<dbReference type="InterPro" id="IPR003305">
    <property type="entry name" value="CenC_carb-bd"/>
</dbReference>
<dbReference type="SUPFAM" id="SSF49785">
    <property type="entry name" value="Galactose-binding domain-like"/>
    <property type="match status" value="1"/>
</dbReference>
<evidence type="ECO:0000256" key="4">
    <source>
        <dbReference type="ARBA" id="ARBA00023277"/>
    </source>
</evidence>
<dbReference type="PANTHER" id="PTHR31490">
    <property type="entry name" value="GLYCOSYL HYDROLASE"/>
    <property type="match status" value="1"/>
</dbReference>
<dbReference type="Proteomes" id="UP001152523">
    <property type="component" value="Unassembled WGS sequence"/>
</dbReference>
<keyword evidence="6" id="KW-0732">Signal</keyword>
<evidence type="ECO:0000256" key="1">
    <source>
        <dbReference type="ARBA" id="ARBA00007495"/>
    </source>
</evidence>
<feature type="chain" id="PRO_5043404180" description="GH10 domain-containing protein" evidence="6">
    <location>
        <begin position="32"/>
        <end position="584"/>
    </location>
</feature>
<feature type="signal peptide" evidence="6">
    <location>
        <begin position="1"/>
        <end position="31"/>
    </location>
</feature>
<dbReference type="Gene3D" id="3.20.20.80">
    <property type="entry name" value="Glycosidases"/>
    <property type="match status" value="1"/>
</dbReference>
<dbReference type="SUPFAM" id="SSF51445">
    <property type="entry name" value="(Trans)glycosidases"/>
    <property type="match status" value="1"/>
</dbReference>
<dbReference type="InterPro" id="IPR008979">
    <property type="entry name" value="Galactose-bd-like_sf"/>
</dbReference>
<keyword evidence="9" id="KW-1185">Reference proteome</keyword>
<organism evidence="8 9">
    <name type="scientific">Cuscuta epithymum</name>
    <dbReference type="NCBI Taxonomy" id="186058"/>
    <lineage>
        <taxon>Eukaryota</taxon>
        <taxon>Viridiplantae</taxon>
        <taxon>Streptophyta</taxon>
        <taxon>Embryophyta</taxon>
        <taxon>Tracheophyta</taxon>
        <taxon>Spermatophyta</taxon>
        <taxon>Magnoliopsida</taxon>
        <taxon>eudicotyledons</taxon>
        <taxon>Gunneridae</taxon>
        <taxon>Pentapetalae</taxon>
        <taxon>asterids</taxon>
        <taxon>lamiids</taxon>
        <taxon>Solanales</taxon>
        <taxon>Convolvulaceae</taxon>
        <taxon>Cuscuteae</taxon>
        <taxon>Cuscuta</taxon>
        <taxon>Cuscuta subgen. Cuscuta</taxon>
    </lineage>
</organism>
<gene>
    <name evidence="8" type="ORF">CEPIT_LOCUS36995</name>
</gene>
<dbReference type="Gene3D" id="2.60.120.260">
    <property type="entry name" value="Galactose-binding domain-like"/>
    <property type="match status" value="1"/>
</dbReference>
<dbReference type="AlphaFoldDB" id="A0AAV0FSQ3"/>
<dbReference type="GO" id="GO:0000272">
    <property type="term" value="P:polysaccharide catabolic process"/>
    <property type="evidence" value="ECO:0007669"/>
    <property type="project" value="UniProtKB-KW"/>
</dbReference>
<dbReference type="EMBL" id="CAMAPF010001011">
    <property type="protein sequence ID" value="CAH9138683.1"/>
    <property type="molecule type" value="Genomic_DNA"/>
</dbReference>
<proteinExistence type="inferred from homology"/>
<dbReference type="PROSITE" id="PS51760">
    <property type="entry name" value="GH10_2"/>
    <property type="match status" value="1"/>
</dbReference>
<protein>
    <recommendedName>
        <fullName evidence="7">GH10 domain-containing protein</fullName>
    </recommendedName>
</protein>
<dbReference type="Pfam" id="PF02018">
    <property type="entry name" value="CBM_4_9"/>
    <property type="match status" value="1"/>
</dbReference>
<keyword evidence="4" id="KW-0119">Carbohydrate metabolism</keyword>
<dbReference type="Pfam" id="PF00331">
    <property type="entry name" value="Glyco_hydro_10"/>
    <property type="match status" value="1"/>
</dbReference>
<dbReference type="InterPro" id="IPR017853">
    <property type="entry name" value="GH"/>
</dbReference>
<name>A0AAV0FSQ3_9ASTE</name>
<dbReference type="InterPro" id="IPR044846">
    <property type="entry name" value="GH10"/>
</dbReference>
<feature type="domain" description="GH10" evidence="7">
    <location>
        <begin position="227"/>
        <end position="520"/>
    </location>
</feature>
<evidence type="ECO:0000256" key="2">
    <source>
        <dbReference type="ARBA" id="ARBA00022737"/>
    </source>
</evidence>
<evidence type="ECO:0000256" key="3">
    <source>
        <dbReference type="ARBA" id="ARBA00022801"/>
    </source>
</evidence>
<dbReference type="InterPro" id="IPR001000">
    <property type="entry name" value="GH10_dom"/>
</dbReference>
<keyword evidence="3" id="KW-0378">Hydrolase</keyword>
<evidence type="ECO:0000313" key="9">
    <source>
        <dbReference type="Proteomes" id="UP001152523"/>
    </source>
</evidence>
<dbReference type="SMART" id="SM00633">
    <property type="entry name" value="Glyco_10"/>
    <property type="match status" value="1"/>
</dbReference>
<keyword evidence="2" id="KW-0677">Repeat</keyword>
<evidence type="ECO:0000259" key="7">
    <source>
        <dbReference type="PROSITE" id="PS51760"/>
    </source>
</evidence>
<accession>A0AAV0FSQ3</accession>
<reference evidence="8" key="1">
    <citation type="submission" date="2022-07" db="EMBL/GenBank/DDBJ databases">
        <authorList>
            <person name="Macas J."/>
            <person name="Novak P."/>
            <person name="Neumann P."/>
        </authorList>
    </citation>
    <scope>NUCLEOTIDE SEQUENCE</scope>
</reference>
<comment type="similarity">
    <text evidence="1">Belongs to the glycosyl hydrolase 10 (cellulase F) family.</text>
</comment>